<dbReference type="RefSeq" id="WP_326071963.1">
    <property type="nucleotide sequence ID" value="NZ_JARLKY010000023.1"/>
</dbReference>
<gene>
    <name evidence="5" type="ORF">P4I72_11060</name>
</gene>
<protein>
    <submittedName>
        <fullName evidence="5">Family 43 glycosylhydrolase</fullName>
    </submittedName>
</protein>
<accession>A0ABU6G0I0</accession>
<dbReference type="Gene3D" id="2.115.10.20">
    <property type="entry name" value="Glycosyl hydrolase domain, family 43"/>
    <property type="match status" value="1"/>
</dbReference>
<keyword evidence="3" id="KW-0326">Glycosidase</keyword>
<comment type="similarity">
    <text evidence="1">Belongs to the glycosyl hydrolase 43 family.</text>
</comment>
<dbReference type="EMBL" id="JARLKY010000023">
    <property type="protein sequence ID" value="MEC0227663.1"/>
    <property type="molecule type" value="Genomic_DNA"/>
</dbReference>
<dbReference type="PANTHER" id="PTHR22925:SF3">
    <property type="entry name" value="GLYCOSYL HYDROLASE FAMILY PROTEIN 43"/>
    <property type="match status" value="1"/>
</dbReference>
<feature type="chain" id="PRO_5046081271" evidence="4">
    <location>
        <begin position="31"/>
        <end position="606"/>
    </location>
</feature>
<evidence type="ECO:0000313" key="5">
    <source>
        <dbReference type="EMBL" id="MEC0227663.1"/>
    </source>
</evidence>
<dbReference type="Gene3D" id="2.60.120.260">
    <property type="entry name" value="Galactose-binding domain-like"/>
    <property type="match status" value="2"/>
</dbReference>
<feature type="signal peptide" evidence="4">
    <location>
        <begin position="1"/>
        <end position="30"/>
    </location>
</feature>
<name>A0ABU6G0I0_9BACL</name>
<dbReference type="InterPro" id="IPR023296">
    <property type="entry name" value="Glyco_hydro_beta-prop_sf"/>
</dbReference>
<proteinExistence type="inferred from homology"/>
<dbReference type="PANTHER" id="PTHR22925">
    <property type="entry name" value="GLYCOSYL HYDROLASE 43 FAMILY MEMBER"/>
    <property type="match status" value="1"/>
</dbReference>
<evidence type="ECO:0000313" key="6">
    <source>
        <dbReference type="Proteomes" id="UP001338137"/>
    </source>
</evidence>
<dbReference type="Proteomes" id="UP001338137">
    <property type="component" value="Unassembled WGS sequence"/>
</dbReference>
<keyword evidence="6" id="KW-1185">Reference proteome</keyword>
<evidence type="ECO:0000256" key="4">
    <source>
        <dbReference type="SAM" id="SignalP"/>
    </source>
</evidence>
<dbReference type="Pfam" id="PF04616">
    <property type="entry name" value="Glyco_hydro_43"/>
    <property type="match status" value="1"/>
</dbReference>
<dbReference type="InterPro" id="IPR006710">
    <property type="entry name" value="Glyco_hydro_43"/>
</dbReference>
<keyword evidence="2" id="KW-0378">Hydrolase</keyword>
<evidence type="ECO:0000256" key="2">
    <source>
        <dbReference type="ARBA" id="ARBA00022801"/>
    </source>
</evidence>
<organism evidence="5 6">
    <name type="scientific">Paenibacillus alba</name>
    <dbReference type="NCBI Taxonomy" id="1197127"/>
    <lineage>
        <taxon>Bacteria</taxon>
        <taxon>Bacillati</taxon>
        <taxon>Bacillota</taxon>
        <taxon>Bacilli</taxon>
        <taxon>Bacillales</taxon>
        <taxon>Paenibacillaceae</taxon>
        <taxon>Paenibacillus</taxon>
    </lineage>
</organism>
<evidence type="ECO:0000256" key="3">
    <source>
        <dbReference type="ARBA" id="ARBA00023295"/>
    </source>
</evidence>
<dbReference type="SUPFAM" id="SSF75005">
    <property type="entry name" value="Arabinanase/levansucrase/invertase"/>
    <property type="match status" value="1"/>
</dbReference>
<reference evidence="5 6" key="1">
    <citation type="submission" date="2023-03" db="EMBL/GenBank/DDBJ databases">
        <title>Bacillus Genome Sequencing.</title>
        <authorList>
            <person name="Dunlap C."/>
        </authorList>
    </citation>
    <scope>NUCLEOTIDE SEQUENCE [LARGE SCALE GENOMIC DNA]</scope>
    <source>
        <strain evidence="5 6">BD-533</strain>
    </source>
</reference>
<evidence type="ECO:0000256" key="1">
    <source>
        <dbReference type="ARBA" id="ARBA00009865"/>
    </source>
</evidence>
<sequence>MLTVKRMKKSFILYVAIIVLFFSFGLSAKANTERVDDASNSITYGGAWANYSDGRDFKGTEKYSDTANDYAELRFYGNSIKWIGPKNNKYGIADVYVDGVLAQAGVDLYSPTMKHQQVLFSASGLSSQMHTIKVVVTGNKNAASTAAYVVIDQFVYALAPDIVDDRDLAISYNGIWTHFSDALDYNATEKYSNGVNSYAEFSFYGTAIKWIGPKNNNLGISDVYIDGVLDQAGIDAYAPAKTHQQALYSKTGLSSGVKHTIKVVVTGSKNASSSNTYLAIDAFDTSTQANPNAFVSNNTDWYDTSGKLISAHEAGMTQVGNTYYWFGTSYTDNPRGNYGNAGHNQLNGMNVYASNDLVNWKYAGVALDVPATGVGTVGTNHRPHVIFNESTGKYVMWFFEIRDRYPDAMLHVATSDTPVGPYIIQQATIATAAPGGYAQDFDLFKDTDGSAYLIYDDGTRSIRVDKLSSDYLNTTSSSVMAIPNTVHSSEAPAMIKYNGKYLVTASGVLGWGGTPTWGALADTPLGTYSTAKQLTSGMGSWIQNTDLVYVSNSNTVFQIGDSWKNPNSSDIDKSRYFFMPVSINAQNNTASITYYSQYNPLTGWHN</sequence>
<keyword evidence="4" id="KW-0732">Signal</keyword>
<comment type="caution">
    <text evidence="5">The sequence shown here is derived from an EMBL/GenBank/DDBJ whole genome shotgun (WGS) entry which is preliminary data.</text>
</comment>